<feature type="domain" description="TtsA-like Glycoside hydrolase family 108" evidence="1">
    <location>
        <begin position="24"/>
        <end position="98"/>
    </location>
</feature>
<evidence type="ECO:0000313" key="2">
    <source>
        <dbReference type="EMBL" id="CAF0700543.1"/>
    </source>
</evidence>
<dbReference type="Gene3D" id="1.20.141.10">
    <property type="entry name" value="Chitosanase, subunit A, domain 1"/>
    <property type="match status" value="1"/>
</dbReference>
<dbReference type="AlphaFoldDB" id="A0A8J2BUQ4"/>
<name>A0A8J2BUQ4_9BACT</name>
<dbReference type="Proteomes" id="UP000663859">
    <property type="component" value="Unassembled WGS sequence"/>
</dbReference>
<dbReference type="InterPro" id="IPR008565">
    <property type="entry name" value="TtsA-like_GH18_dom"/>
</dbReference>
<keyword evidence="3" id="KW-1185">Reference proteome</keyword>
<dbReference type="EMBL" id="CAJNOB010000032">
    <property type="protein sequence ID" value="CAF0700543.1"/>
    <property type="molecule type" value="Genomic_DNA"/>
</dbReference>
<accession>A0A8J2BUQ4</accession>
<dbReference type="SUPFAM" id="SSF53955">
    <property type="entry name" value="Lysozyme-like"/>
    <property type="match status" value="1"/>
</dbReference>
<reference evidence="2" key="1">
    <citation type="submission" date="2021-02" db="EMBL/GenBank/DDBJ databases">
        <authorList>
            <person name="Cremers G."/>
            <person name="Picone N."/>
        </authorList>
    </citation>
    <scope>NUCLEOTIDE SEQUENCE</scope>
    <source>
        <strain evidence="2">PQ17</strain>
    </source>
</reference>
<protein>
    <recommendedName>
        <fullName evidence="1">TtsA-like Glycoside hydrolase family 108 domain-containing protein</fullName>
    </recommendedName>
</protein>
<comment type="caution">
    <text evidence="2">The sequence shown here is derived from an EMBL/GenBank/DDBJ whole genome shotgun (WGS) entry which is preliminary data.</text>
</comment>
<organism evidence="2 3">
    <name type="scientific">Candidatus Methylacidithermus pantelleriae</name>
    <dbReference type="NCBI Taxonomy" id="2744239"/>
    <lineage>
        <taxon>Bacteria</taxon>
        <taxon>Pseudomonadati</taxon>
        <taxon>Verrucomicrobiota</taxon>
        <taxon>Methylacidiphilae</taxon>
        <taxon>Methylacidiphilales</taxon>
        <taxon>Methylacidiphilaceae</taxon>
        <taxon>Candidatus Methylacidithermus</taxon>
    </lineage>
</organism>
<dbReference type="RefSeq" id="WP_174583432.1">
    <property type="nucleotide sequence ID" value="NZ_CAJNOB010000032.1"/>
</dbReference>
<evidence type="ECO:0000313" key="3">
    <source>
        <dbReference type="Proteomes" id="UP000663859"/>
    </source>
</evidence>
<gene>
    <name evidence="2" type="ORF">MPNT_380007</name>
</gene>
<sequence length="176" mass="20117">MTYGSDLEKLVRAFSISVVLWQEIEWEGENAKTEHDPHDPGGATKFGVDLRSHPGLRIEDLSFEKAWEIYEKEWADCGAHRLRPSLAFLVFNAGVNIGYRKAITLLQAAAGVEQDGVIGEKTVEASKEVKDWQFISKWDGYYYGLSIVLRERFLEGWVTRVRKAYDAVRFLNNYAP</sequence>
<dbReference type="Pfam" id="PF05838">
    <property type="entry name" value="Glyco_hydro_108"/>
    <property type="match status" value="1"/>
</dbReference>
<dbReference type="InterPro" id="IPR023346">
    <property type="entry name" value="Lysozyme-like_dom_sf"/>
</dbReference>
<evidence type="ECO:0000259" key="1">
    <source>
        <dbReference type="Pfam" id="PF05838"/>
    </source>
</evidence>
<proteinExistence type="predicted"/>